<reference evidence="3 4" key="1">
    <citation type="journal article" date="2023" name="Plants (Basel)">
        <title>Bridging the Gap: Combining Genomics and Transcriptomics Approaches to Understand Stylosanthes scabra, an Orphan Legume from the Brazilian Caatinga.</title>
        <authorList>
            <person name="Ferreira-Neto J.R.C."/>
            <person name="da Silva M.D."/>
            <person name="Binneck E."/>
            <person name="de Melo N.F."/>
            <person name="da Silva R.H."/>
            <person name="de Melo A.L.T.M."/>
            <person name="Pandolfi V."/>
            <person name="Bustamante F.O."/>
            <person name="Brasileiro-Vidal A.C."/>
            <person name="Benko-Iseppon A.M."/>
        </authorList>
    </citation>
    <scope>NUCLEOTIDE SEQUENCE [LARGE SCALE GENOMIC DNA]</scope>
    <source>
        <tissue evidence="3">Leaves</tissue>
    </source>
</reference>
<feature type="domain" description="LTI65/LTI78 N-terminal" evidence="2">
    <location>
        <begin position="34"/>
        <end position="77"/>
    </location>
</feature>
<dbReference type="Pfam" id="PF23403">
    <property type="entry name" value="LTI65_LTI78_N"/>
    <property type="match status" value="1"/>
</dbReference>
<gene>
    <name evidence="3" type="ORF">PIB30_081341</name>
</gene>
<keyword evidence="4" id="KW-1185">Reference proteome</keyword>
<evidence type="ECO:0000313" key="3">
    <source>
        <dbReference type="EMBL" id="MED6139163.1"/>
    </source>
</evidence>
<evidence type="ECO:0000313" key="4">
    <source>
        <dbReference type="Proteomes" id="UP001341840"/>
    </source>
</evidence>
<evidence type="ECO:0000259" key="2">
    <source>
        <dbReference type="Pfam" id="PF23403"/>
    </source>
</evidence>
<organism evidence="3 4">
    <name type="scientific">Stylosanthes scabra</name>
    <dbReference type="NCBI Taxonomy" id="79078"/>
    <lineage>
        <taxon>Eukaryota</taxon>
        <taxon>Viridiplantae</taxon>
        <taxon>Streptophyta</taxon>
        <taxon>Embryophyta</taxon>
        <taxon>Tracheophyta</taxon>
        <taxon>Spermatophyta</taxon>
        <taxon>Magnoliopsida</taxon>
        <taxon>eudicotyledons</taxon>
        <taxon>Gunneridae</taxon>
        <taxon>Pentapetalae</taxon>
        <taxon>rosids</taxon>
        <taxon>fabids</taxon>
        <taxon>Fabales</taxon>
        <taxon>Fabaceae</taxon>
        <taxon>Papilionoideae</taxon>
        <taxon>50 kb inversion clade</taxon>
        <taxon>dalbergioids sensu lato</taxon>
        <taxon>Dalbergieae</taxon>
        <taxon>Pterocarpus clade</taxon>
        <taxon>Stylosanthes</taxon>
    </lineage>
</organism>
<sequence>MEFEVVRSQVQDENDEQQPFNAASQLKEQHNDPQKKSSVLNKVKERAKKIKDTVKKHGQRVLDHVHDNNNNSEDQNSPHHHHINEVDRALDSVACAAKFNKMIFVSGCYVVGESEGILSDPPTYVQVEDFVKSAEPEPKKVENLDKSVPSSGGTTAFVGEE</sequence>
<dbReference type="EMBL" id="JASCZI010061628">
    <property type="protein sequence ID" value="MED6139163.1"/>
    <property type="molecule type" value="Genomic_DNA"/>
</dbReference>
<comment type="caution">
    <text evidence="3">The sequence shown here is derived from an EMBL/GenBank/DDBJ whole genome shotgun (WGS) entry which is preliminary data.</text>
</comment>
<dbReference type="PANTHER" id="PTHR33836:SF1">
    <property type="entry name" value="LOW-TEMPERATURE-INDUCED 65 KDA PROTEIN-RELATED"/>
    <property type="match status" value="1"/>
</dbReference>
<feature type="compositionally biased region" description="Polar residues" evidence="1">
    <location>
        <begin position="17"/>
        <end position="26"/>
    </location>
</feature>
<dbReference type="PANTHER" id="PTHR33836">
    <property type="entry name" value="LOW-TEMPERATURE-INDUCED 65 KDA PROTEIN-RELATED"/>
    <property type="match status" value="1"/>
</dbReference>
<evidence type="ECO:0000256" key="1">
    <source>
        <dbReference type="SAM" id="MobiDB-lite"/>
    </source>
</evidence>
<accession>A0ABU6STW0</accession>
<feature type="region of interest" description="Disordered" evidence="1">
    <location>
        <begin position="1"/>
        <end position="84"/>
    </location>
</feature>
<proteinExistence type="predicted"/>
<name>A0ABU6STW0_9FABA</name>
<feature type="compositionally biased region" description="Basic and acidic residues" evidence="1">
    <location>
        <begin position="50"/>
        <end position="67"/>
    </location>
</feature>
<dbReference type="InterPro" id="IPR037491">
    <property type="entry name" value="LTI78/LTI65"/>
</dbReference>
<feature type="compositionally biased region" description="Basic and acidic residues" evidence="1">
    <location>
        <begin position="134"/>
        <end position="145"/>
    </location>
</feature>
<feature type="region of interest" description="Disordered" evidence="1">
    <location>
        <begin position="134"/>
        <end position="161"/>
    </location>
</feature>
<dbReference type="Proteomes" id="UP001341840">
    <property type="component" value="Unassembled WGS sequence"/>
</dbReference>
<protein>
    <recommendedName>
        <fullName evidence="2">LTI65/LTI78 N-terminal domain-containing protein</fullName>
    </recommendedName>
</protein>
<dbReference type="InterPro" id="IPR056605">
    <property type="entry name" value="LTI65_LTI78_N"/>
</dbReference>